<dbReference type="GO" id="GO:0003676">
    <property type="term" value="F:nucleic acid binding"/>
    <property type="evidence" value="ECO:0007669"/>
    <property type="project" value="InterPro"/>
</dbReference>
<keyword evidence="2" id="KW-0378">Hydrolase</keyword>
<sequence>MQPLPIDPILPDLCATLRARPSVVLEAPPGAGKTTRVPRALLDAGFAERGEILVLEPRRLAARLSARRVAEELGGRVGETVGYTMRFEEAAGPATRIRFVTEGVLTRRLLVDRELRGVSAVVLDEFHERHLAGDVALALLRRLQRGARPDLRLVVMSATLDAGPIAAFLGGQAAQLAAAAGGGHGEPASEAAPAPILRAEGRMFDVAIEYLPPARVSASTHAAGDRRAPAHWGDRTLESLVASSVRQLIEDGLDGDVLVFLPGSAEIRRSMEACAALAKSEDLLLLPLHGSLSPAEQDRAVRPADRRKVILSTNVAETSVTIDGVVAVVDSGLARVAAHAPWSGLPTLRVAPIARAAAAQRAGRAGRTRPGRCLRLYTRGDLTARPEHEAPEIRRLDLADTALELCAAGVTDLEGFGWLEAPPAAALAAAEALLVRLGALDEGRRVTPTGRRMLRFPAHPRQARMIVEAERRGIAEDGCTLAALVAERDLGAPAGPRDGHGRRRDARHSSDLLAALQTFDEADRARFAADRLRWLGIDPARALAVERTRKQLSRLADHRSAAAPETAEAREIAQRIAILAGYPDRVGRLRRPANASGRSGREVVLAAGGTAALSEASVIEDVDLVVAVDIEERSEGRSARAIVRAASAIEADWLLDLFTDAIRDTTEATWNAAAERVEVVRRLSYDALVLDEARPTTGAGGPLSEAAARELAAQARAKGWRAFVKGDALESWLLRVAFVRAHCPDARLPDVGEDAVLSALDALCAGRKSFAELRDADLAGAVHRSLSPAQARALAELAPESIALPGGRRARLEYSADAPPSLASRLQDFFGMAEGPRVAGGRVPVVLHLCAPNQRPVQVTTDLSGFWARHYPAIAKELRRRYPKHAWPDDPARAAPPTRGAPRRG</sequence>
<evidence type="ECO:0000256" key="5">
    <source>
        <dbReference type="SAM" id="MobiDB-lite"/>
    </source>
</evidence>
<feature type="domain" description="Helicase C-terminal" evidence="7">
    <location>
        <begin position="244"/>
        <end position="409"/>
    </location>
</feature>
<feature type="domain" description="Helicase ATP-binding" evidence="6">
    <location>
        <begin position="14"/>
        <end position="161"/>
    </location>
</feature>
<dbReference type="Pfam" id="PF08482">
    <property type="entry name" value="HrpB_C"/>
    <property type="match status" value="1"/>
</dbReference>
<dbReference type="InterPro" id="IPR048333">
    <property type="entry name" value="HA2_WH"/>
</dbReference>
<dbReference type="InterPro" id="IPR007502">
    <property type="entry name" value="Helicase-assoc_dom"/>
</dbReference>
<dbReference type="Pfam" id="PF00270">
    <property type="entry name" value="DEAD"/>
    <property type="match status" value="1"/>
</dbReference>
<dbReference type="InterPro" id="IPR049614">
    <property type="entry name" value="HrpB_DEXH"/>
</dbReference>
<dbReference type="RefSeq" id="WP_061611176.1">
    <property type="nucleotide sequence ID" value="NZ_JEMA01000840.1"/>
</dbReference>
<dbReference type="EMBL" id="JEMA01000840">
    <property type="protein sequence ID" value="KYF65324.1"/>
    <property type="molecule type" value="Genomic_DNA"/>
</dbReference>
<reference evidence="8 9" key="1">
    <citation type="submission" date="2014-02" db="EMBL/GenBank/DDBJ databases">
        <title>The small core and large imbalanced accessory genome model reveals a collaborative survival strategy of Sorangium cellulosum strains in nature.</title>
        <authorList>
            <person name="Han K."/>
            <person name="Peng R."/>
            <person name="Blom J."/>
            <person name="Li Y.-Z."/>
        </authorList>
    </citation>
    <scope>NUCLEOTIDE SEQUENCE [LARGE SCALE GENOMIC DNA]</scope>
    <source>
        <strain evidence="8 9">So0008-312</strain>
    </source>
</reference>
<dbReference type="GO" id="GO:0016787">
    <property type="term" value="F:hydrolase activity"/>
    <property type="evidence" value="ECO:0007669"/>
    <property type="project" value="UniProtKB-KW"/>
</dbReference>
<dbReference type="InterPro" id="IPR011545">
    <property type="entry name" value="DEAD/DEAH_box_helicase_dom"/>
</dbReference>
<dbReference type="Gene3D" id="3.40.50.300">
    <property type="entry name" value="P-loop containing nucleotide triphosphate hydrolases"/>
    <property type="match status" value="2"/>
</dbReference>
<dbReference type="InterPro" id="IPR027417">
    <property type="entry name" value="P-loop_NTPase"/>
</dbReference>
<evidence type="ECO:0000259" key="6">
    <source>
        <dbReference type="PROSITE" id="PS51192"/>
    </source>
</evidence>
<dbReference type="CDD" id="cd17990">
    <property type="entry name" value="DEXHc_HrpB"/>
    <property type="match status" value="1"/>
</dbReference>
<protein>
    <submittedName>
        <fullName evidence="8">ATP-dependent helicase</fullName>
    </submittedName>
</protein>
<dbReference type="PANTHER" id="PTHR43519">
    <property type="entry name" value="ATP-DEPENDENT RNA HELICASE HRPB"/>
    <property type="match status" value="1"/>
</dbReference>
<dbReference type="Pfam" id="PF00271">
    <property type="entry name" value="Helicase_C"/>
    <property type="match status" value="1"/>
</dbReference>
<keyword evidence="1" id="KW-0547">Nucleotide-binding</keyword>
<evidence type="ECO:0000256" key="2">
    <source>
        <dbReference type="ARBA" id="ARBA00022801"/>
    </source>
</evidence>
<keyword evidence="3 8" id="KW-0347">Helicase</keyword>
<evidence type="ECO:0000313" key="8">
    <source>
        <dbReference type="EMBL" id="KYF65324.1"/>
    </source>
</evidence>
<dbReference type="FunFam" id="3.40.50.300:FF:002125">
    <property type="entry name" value="ATP-dependent helicase HrpB"/>
    <property type="match status" value="1"/>
</dbReference>
<dbReference type="PROSITE" id="PS51192">
    <property type="entry name" value="HELICASE_ATP_BIND_1"/>
    <property type="match status" value="1"/>
</dbReference>
<organism evidence="8 9">
    <name type="scientific">Sorangium cellulosum</name>
    <name type="common">Polyangium cellulosum</name>
    <dbReference type="NCBI Taxonomy" id="56"/>
    <lineage>
        <taxon>Bacteria</taxon>
        <taxon>Pseudomonadati</taxon>
        <taxon>Myxococcota</taxon>
        <taxon>Polyangia</taxon>
        <taxon>Polyangiales</taxon>
        <taxon>Polyangiaceae</taxon>
        <taxon>Sorangium</taxon>
    </lineage>
</organism>
<feature type="compositionally biased region" description="Low complexity" evidence="5">
    <location>
        <begin position="893"/>
        <end position="905"/>
    </location>
</feature>
<dbReference type="SMART" id="SM00490">
    <property type="entry name" value="HELICc"/>
    <property type="match status" value="1"/>
</dbReference>
<dbReference type="AlphaFoldDB" id="A0A150QBE6"/>
<evidence type="ECO:0000313" key="9">
    <source>
        <dbReference type="Proteomes" id="UP000075260"/>
    </source>
</evidence>
<dbReference type="SUPFAM" id="SSF52540">
    <property type="entry name" value="P-loop containing nucleoside triphosphate hydrolases"/>
    <property type="match status" value="1"/>
</dbReference>
<dbReference type="InterPro" id="IPR013689">
    <property type="entry name" value="RNA_helicase_ATP-dep_HrpB_C"/>
</dbReference>
<name>A0A150QBE6_SORCE</name>
<dbReference type="Gene3D" id="1.20.120.1080">
    <property type="match status" value="1"/>
</dbReference>
<comment type="caution">
    <text evidence="8">The sequence shown here is derived from an EMBL/GenBank/DDBJ whole genome shotgun (WGS) entry which is preliminary data.</text>
</comment>
<evidence type="ECO:0000256" key="3">
    <source>
        <dbReference type="ARBA" id="ARBA00022806"/>
    </source>
</evidence>
<dbReference type="SMART" id="SM00487">
    <property type="entry name" value="DEXDc"/>
    <property type="match status" value="1"/>
</dbReference>
<keyword evidence="4" id="KW-0067">ATP-binding</keyword>
<dbReference type="InterPro" id="IPR010225">
    <property type="entry name" value="HrpB"/>
</dbReference>
<gene>
    <name evidence="8" type="ORF">BE15_14075</name>
</gene>
<evidence type="ECO:0000259" key="7">
    <source>
        <dbReference type="PROSITE" id="PS51194"/>
    </source>
</evidence>
<proteinExistence type="predicted"/>
<dbReference type="OrthoDB" id="9805617at2"/>
<feature type="region of interest" description="Disordered" evidence="5">
    <location>
        <begin position="885"/>
        <end position="905"/>
    </location>
</feature>
<dbReference type="CDD" id="cd18791">
    <property type="entry name" value="SF2_C_RHA"/>
    <property type="match status" value="1"/>
</dbReference>
<dbReference type="Pfam" id="PF04408">
    <property type="entry name" value="WHD_HA2"/>
    <property type="match status" value="1"/>
</dbReference>
<evidence type="ECO:0000256" key="1">
    <source>
        <dbReference type="ARBA" id="ARBA00022741"/>
    </source>
</evidence>
<dbReference type="PROSITE" id="PS51194">
    <property type="entry name" value="HELICASE_CTER"/>
    <property type="match status" value="1"/>
</dbReference>
<dbReference type="InterPro" id="IPR001650">
    <property type="entry name" value="Helicase_C-like"/>
</dbReference>
<dbReference type="PANTHER" id="PTHR43519:SF1">
    <property type="entry name" value="ATP-DEPENDENT RNA HELICASE HRPB"/>
    <property type="match status" value="1"/>
</dbReference>
<dbReference type="GO" id="GO:0004386">
    <property type="term" value="F:helicase activity"/>
    <property type="evidence" value="ECO:0007669"/>
    <property type="project" value="UniProtKB-KW"/>
</dbReference>
<dbReference type="NCBIfam" id="TIGR01970">
    <property type="entry name" value="DEAH_box_HrpB"/>
    <property type="match status" value="1"/>
</dbReference>
<dbReference type="InterPro" id="IPR014001">
    <property type="entry name" value="Helicase_ATP-bd"/>
</dbReference>
<dbReference type="SMART" id="SM00847">
    <property type="entry name" value="HA2"/>
    <property type="match status" value="1"/>
</dbReference>
<evidence type="ECO:0000256" key="4">
    <source>
        <dbReference type="ARBA" id="ARBA00022840"/>
    </source>
</evidence>
<dbReference type="GO" id="GO:0005524">
    <property type="term" value="F:ATP binding"/>
    <property type="evidence" value="ECO:0007669"/>
    <property type="project" value="UniProtKB-KW"/>
</dbReference>
<accession>A0A150QBE6</accession>
<dbReference type="Proteomes" id="UP000075260">
    <property type="component" value="Unassembled WGS sequence"/>
</dbReference>